<proteinExistence type="predicted"/>
<dbReference type="KEGG" id="hsf:HLASA_0946"/>
<reference evidence="4" key="2">
    <citation type="submission" date="2015-05" db="EMBL/GenBank/DDBJ databases">
        <title>Complete genome sequence of Halanaeroarchaeum sulfurireducens type strain M27-SA2, a sulfate-reducer haloarchaeon from marine anoxic lake Medee.</title>
        <authorList>
            <person name="Messina E."/>
            <person name="Kublanov I.V."/>
            <person name="Toshchakov S."/>
            <person name="Arcadi E."/>
            <person name="La Spada G."/>
            <person name="La Cono V."/>
            <person name="Yakimov M.M."/>
        </authorList>
    </citation>
    <scope>NUCLEOTIDE SEQUENCE [LARGE SCALE GENOMIC DNA]</scope>
    <source>
        <strain evidence="4">M27-SA2</strain>
    </source>
</reference>
<gene>
    <name evidence="3" type="ORF">HLASA_0946</name>
    <name evidence="2" type="ORF">HLASF_0957</name>
</gene>
<evidence type="ECO:0000313" key="5">
    <source>
        <dbReference type="Proteomes" id="UP000069906"/>
    </source>
</evidence>
<dbReference type="HOGENOM" id="CLU_157708_0_0_2"/>
<accession>A0A0F7P9I5</accession>
<keyword evidence="5" id="KW-1185">Reference proteome</keyword>
<dbReference type="EMBL" id="CP008874">
    <property type="protein sequence ID" value="AKH97447.1"/>
    <property type="molecule type" value="Genomic_DNA"/>
</dbReference>
<evidence type="ECO:0000256" key="1">
    <source>
        <dbReference type="SAM" id="MobiDB-lite"/>
    </source>
</evidence>
<reference evidence="2 5" key="1">
    <citation type="journal article" date="2015" name="ISME J.">
        <title>Elemental sulfur and acetate can support life of a novel strictly anaerobic haloarchaeon.</title>
        <authorList>
            <person name="Sorokin D.Y."/>
            <person name="Kublanov I.V."/>
            <person name="Gavrilov S.N."/>
            <person name="Rojo D."/>
            <person name="Roman P."/>
            <person name="Golyshin P.N."/>
            <person name="Slepak V.Z."/>
            <person name="Smedile F."/>
            <person name="Ferrer M."/>
            <person name="Messina E."/>
            <person name="La Cono V."/>
            <person name="Yakimov M.M."/>
        </authorList>
    </citation>
    <scope>NUCLEOTIDE SEQUENCE [LARGE SCALE GENOMIC DNA]</scope>
    <source>
        <strain evidence="2 5">HSR2</strain>
    </source>
</reference>
<dbReference type="AlphaFoldDB" id="A0A0F7P9I5"/>
<evidence type="ECO:0000313" key="2">
    <source>
        <dbReference type="EMBL" id="AKH97447.1"/>
    </source>
</evidence>
<feature type="compositionally biased region" description="Polar residues" evidence="1">
    <location>
        <begin position="17"/>
        <end position="30"/>
    </location>
</feature>
<dbReference type="Proteomes" id="UP000069906">
    <property type="component" value="Chromosome"/>
</dbReference>
<evidence type="ECO:0000313" key="4">
    <source>
        <dbReference type="Proteomes" id="UP000060390"/>
    </source>
</evidence>
<dbReference type="Proteomes" id="UP000060390">
    <property type="component" value="Chromosome"/>
</dbReference>
<evidence type="ECO:0000313" key="3">
    <source>
        <dbReference type="EMBL" id="ALG81843.1"/>
    </source>
</evidence>
<dbReference type="EMBL" id="CP011564">
    <property type="protein sequence ID" value="ALG81843.1"/>
    <property type="molecule type" value="Genomic_DNA"/>
</dbReference>
<feature type="region of interest" description="Disordered" evidence="1">
    <location>
        <begin position="14"/>
        <end position="34"/>
    </location>
</feature>
<organism evidence="2 5">
    <name type="scientific">Halanaeroarchaeum sulfurireducens</name>
    <dbReference type="NCBI Taxonomy" id="1604004"/>
    <lineage>
        <taxon>Archaea</taxon>
        <taxon>Methanobacteriati</taxon>
        <taxon>Methanobacteriota</taxon>
        <taxon>Stenosarchaea group</taxon>
        <taxon>Halobacteria</taxon>
        <taxon>Halobacteriales</taxon>
        <taxon>Halobacteriaceae</taxon>
        <taxon>Halanaeroarchaeum</taxon>
    </lineage>
</organism>
<dbReference type="KEGG" id="hsu:HLASF_0957"/>
<dbReference type="STRING" id="1604004.HLASA_0946"/>
<dbReference type="OrthoDB" id="315488at2157"/>
<name>A0A0F7P9I5_9EURY</name>
<sequence>MSYRRWDLVWGPDQFKSGENPSMAAPQNDTHPFGGEEYMTVTLATTPRWGIPEDADWVADEMARRSYASPWAVASPKHAAIVRRQGRLEESFVQTVVDALGTYLVPPTEE</sequence>
<protein>
    <submittedName>
        <fullName evidence="2">Uncharacterized protein</fullName>
    </submittedName>
</protein>
<reference evidence="3 4" key="3">
    <citation type="journal article" date="2016" name="Stand. Genomic Sci.">
        <title>Complete genome sequence of 'Halanaeroarchaeum sulfurireducens' M27-SA2, a sulfur-reducing and acetate-oxidizing haloarchaeon from the deep-sea hypersaline anoxic lake Medee.</title>
        <authorList>
            <person name="Messina E."/>
            <person name="Sorokin D.Y."/>
            <person name="Kublanov I.V."/>
            <person name="Toshchakov S."/>
            <person name="Lopatina A."/>
            <person name="Arcadi E."/>
            <person name="Smedile F."/>
            <person name="La Spada G."/>
            <person name="La Cono V."/>
            <person name="Yakimov M.M."/>
        </authorList>
    </citation>
    <scope>NUCLEOTIDE SEQUENCE [LARGE SCALE GENOMIC DNA]</scope>
    <source>
        <strain evidence="3 4">M27-SA2</strain>
    </source>
</reference>